<comment type="function">
    <text evidence="3">One of several proteins that assist in the late maturation steps of the functional core of the 30S ribosomal subunit. Helps release RbfA from mature subunits. May play a role in the assembly of ribosomal proteins into the subunit. Circularly permuted GTPase that catalyzes slow GTP hydrolysis, GTPase activity is stimulated by the 30S ribosomal subunit.</text>
</comment>
<feature type="domain" description="EngC GTPase" evidence="5">
    <location>
        <begin position="128"/>
        <end position="276"/>
    </location>
</feature>
<dbReference type="EC" id="3.6.1.-" evidence="3"/>
<feature type="domain" description="CP-type G" evidence="6">
    <location>
        <begin position="119"/>
        <end position="278"/>
    </location>
</feature>
<dbReference type="EMBL" id="LM676425">
    <property type="protein sequence ID" value="CEP26870.1"/>
    <property type="molecule type" value="Genomic_DNA"/>
</dbReference>
<dbReference type="NCBIfam" id="TIGR00157">
    <property type="entry name" value="ribosome small subunit-dependent GTPase A"/>
    <property type="match status" value="1"/>
</dbReference>
<dbReference type="PATRIC" id="fig|66712.6.peg.1186"/>
<dbReference type="InterPro" id="IPR027417">
    <property type="entry name" value="P-loop_NTPase"/>
</dbReference>
<evidence type="ECO:0000313" key="7">
    <source>
        <dbReference type="EMBL" id="CEP26870.1"/>
    </source>
</evidence>
<dbReference type="PANTHER" id="PTHR32120:SF11">
    <property type="entry name" value="SMALL RIBOSOMAL SUBUNIT BIOGENESIS GTPASE RSGA 1, MITOCHONDRIAL-RELATED"/>
    <property type="match status" value="1"/>
</dbReference>
<dbReference type="Pfam" id="PF03193">
    <property type="entry name" value="RsgA_GTPase"/>
    <property type="match status" value="1"/>
</dbReference>
<dbReference type="InterPro" id="IPR030378">
    <property type="entry name" value="G_CP_dom"/>
</dbReference>
<keyword evidence="3 7" id="KW-0378">Hydrolase</keyword>
<reference evidence="7" key="1">
    <citation type="submission" date="2014-08" db="EMBL/GenBank/DDBJ databases">
        <authorList>
            <person name="Falentin Helene"/>
        </authorList>
    </citation>
    <scope>NUCLEOTIDE SEQUENCE</scope>
</reference>
<dbReference type="SUPFAM" id="SSF52540">
    <property type="entry name" value="P-loop containing nucleoside triphosphate hydrolases"/>
    <property type="match status" value="1"/>
</dbReference>
<dbReference type="KEGG" id="pfre:RM25_1157"/>
<feature type="compositionally biased region" description="Basic and acidic residues" evidence="4">
    <location>
        <begin position="14"/>
        <end position="23"/>
    </location>
</feature>
<feature type="binding site" evidence="3">
    <location>
        <begin position="214"/>
        <end position="222"/>
    </location>
    <ligand>
        <name>GTP</name>
        <dbReference type="ChEBI" id="CHEBI:37565"/>
    </ligand>
</feature>
<evidence type="ECO:0000259" key="6">
    <source>
        <dbReference type="PROSITE" id="PS51721"/>
    </source>
</evidence>
<comment type="caution">
    <text evidence="3">Lacks conserved residue(s) required for the propagation of feature annotation.</text>
</comment>
<accession>A0A068VQX8</accession>
<evidence type="ECO:0000259" key="5">
    <source>
        <dbReference type="PROSITE" id="PS50936"/>
    </source>
</evidence>
<sequence>MSPRQTRGVIGRGTDFDSHDFGRPAKRTRPRTKRRPDYSEAPTARVITVDRGRYHLLLDAPDSPRHLVAAKARQLGRGAVIVGDVVRVVGDTSGEEGTLARIVQVEPRRTELNRTADDTDPYERPIVANADQLVVVTALADPQPSAGMIDRVLVAGYDAGVKPLICLTKADLADPTELVDLYEPLDVPIFVSMPDSNLDELRAALAHHVTVFVGHSGVGKSTLINRLVPDADRATGVVNDVTGKGRHTSTSAIALQLPPFAGDPEAGWVIDTPGVRSFGLSHVSAETILEAFPDLMRFTADCPRGCNHHAGAPECGLDAALARGDLSAQRLTSFRRILEAVDGARADYSSVQERNH</sequence>
<protein>
    <recommendedName>
        <fullName evidence="3">Small ribosomal subunit biogenesis GTPase RsgA</fullName>
        <ecNumber evidence="3">3.6.1.-</ecNumber>
    </recommendedName>
</protein>
<name>A0A068VQX8_PROFF</name>
<dbReference type="GO" id="GO:0042274">
    <property type="term" value="P:ribosomal small subunit biogenesis"/>
    <property type="evidence" value="ECO:0007669"/>
    <property type="project" value="UniProtKB-UniRule"/>
</dbReference>
<feature type="region of interest" description="Disordered" evidence="4">
    <location>
        <begin position="1"/>
        <end position="42"/>
    </location>
</feature>
<organism evidence="7">
    <name type="scientific">Propionibacterium freudenreichii subsp. freudenreichii</name>
    <dbReference type="NCBI Taxonomy" id="66712"/>
    <lineage>
        <taxon>Bacteria</taxon>
        <taxon>Bacillati</taxon>
        <taxon>Actinomycetota</taxon>
        <taxon>Actinomycetes</taxon>
        <taxon>Propionibacteriales</taxon>
        <taxon>Propionibacteriaceae</taxon>
        <taxon>Propionibacterium</taxon>
    </lineage>
</organism>
<evidence type="ECO:0000256" key="4">
    <source>
        <dbReference type="SAM" id="MobiDB-lite"/>
    </source>
</evidence>
<comment type="subcellular location">
    <subcellularLocation>
        <location evidence="3">Cytoplasm</location>
    </subcellularLocation>
</comment>
<comment type="subunit">
    <text evidence="3">Monomer. Associates with 30S ribosomal subunit, binds 16S rRNA.</text>
</comment>
<dbReference type="PANTHER" id="PTHR32120">
    <property type="entry name" value="SMALL RIBOSOMAL SUBUNIT BIOGENESIS GTPASE RSGA"/>
    <property type="match status" value="1"/>
</dbReference>
<dbReference type="Gene3D" id="1.10.40.50">
    <property type="entry name" value="Probable gtpase engc, domain 3"/>
    <property type="match status" value="1"/>
</dbReference>
<evidence type="ECO:0000256" key="2">
    <source>
        <dbReference type="ARBA" id="ARBA00023134"/>
    </source>
</evidence>
<feature type="compositionally biased region" description="Basic residues" evidence="4">
    <location>
        <begin position="24"/>
        <end position="34"/>
    </location>
</feature>
<keyword evidence="3" id="KW-0690">Ribosome biogenesis</keyword>
<comment type="similarity">
    <text evidence="3">Belongs to the TRAFAC class YlqF/YawG GTPase family. RsgA subfamily.</text>
</comment>
<dbReference type="PROSITE" id="PS50936">
    <property type="entry name" value="ENGC_GTPASE"/>
    <property type="match status" value="1"/>
</dbReference>
<dbReference type="HAMAP" id="MF_01820">
    <property type="entry name" value="GTPase_RsgA"/>
    <property type="match status" value="1"/>
</dbReference>
<dbReference type="GO" id="GO:0019843">
    <property type="term" value="F:rRNA binding"/>
    <property type="evidence" value="ECO:0007669"/>
    <property type="project" value="UniProtKB-KW"/>
</dbReference>
<feature type="binding site" evidence="3">
    <location>
        <begin position="168"/>
        <end position="171"/>
    </location>
    <ligand>
        <name>GTP</name>
        <dbReference type="ChEBI" id="CHEBI:37565"/>
    </ligand>
</feature>
<dbReference type="Gene3D" id="3.40.50.300">
    <property type="entry name" value="P-loop containing nucleotide triphosphate hydrolases"/>
    <property type="match status" value="1"/>
</dbReference>
<dbReference type="RefSeq" id="WP_013160921.1">
    <property type="nucleotide sequence ID" value="NZ_CP010341.1"/>
</dbReference>
<dbReference type="GO" id="GO:0005525">
    <property type="term" value="F:GTP binding"/>
    <property type="evidence" value="ECO:0007669"/>
    <property type="project" value="UniProtKB-UniRule"/>
</dbReference>
<evidence type="ECO:0000256" key="3">
    <source>
        <dbReference type="HAMAP-Rule" id="MF_01820"/>
    </source>
</evidence>
<keyword evidence="3" id="KW-0963">Cytoplasm</keyword>
<gene>
    <name evidence="7" type="primary">engC</name>
    <name evidence="3" type="synonym">rsgA</name>
    <name evidence="7" type="ORF">PFCIRM138_10350</name>
</gene>
<dbReference type="InterPro" id="IPR010914">
    <property type="entry name" value="RsgA_GTPase_dom"/>
</dbReference>
<dbReference type="GO" id="GO:0005737">
    <property type="term" value="C:cytoplasm"/>
    <property type="evidence" value="ECO:0007669"/>
    <property type="project" value="UniProtKB-SubCell"/>
</dbReference>
<keyword evidence="2 3" id="KW-0342">GTP-binding</keyword>
<keyword evidence="3" id="KW-0694">RNA-binding</keyword>
<proteinExistence type="inferred from homology"/>
<dbReference type="CDD" id="cd01854">
    <property type="entry name" value="YjeQ_EngC"/>
    <property type="match status" value="1"/>
</dbReference>
<dbReference type="GeneID" id="61222300"/>
<evidence type="ECO:0000256" key="1">
    <source>
        <dbReference type="ARBA" id="ARBA00022741"/>
    </source>
</evidence>
<keyword evidence="1 3" id="KW-0547">Nucleotide-binding</keyword>
<dbReference type="InterPro" id="IPR004881">
    <property type="entry name" value="Ribosome_biogen_GTPase_RsgA"/>
</dbReference>
<keyword evidence="3" id="KW-0699">rRNA-binding</keyword>
<dbReference type="PROSITE" id="PS51721">
    <property type="entry name" value="G_CP"/>
    <property type="match status" value="1"/>
</dbReference>
<dbReference type="AlphaFoldDB" id="A0A068VQX8"/>
<dbReference type="GO" id="GO:0003924">
    <property type="term" value="F:GTPase activity"/>
    <property type="evidence" value="ECO:0007669"/>
    <property type="project" value="UniProtKB-UniRule"/>
</dbReference>